<accession>A0AAU1I877</accession>
<gene>
    <name evidence="3" type="ORF">OG477_41360</name>
</gene>
<sequence>METDSGHTPHPRCAGTGYNQRTRPGIWDRAADDDAHPCAVRAFIISSCALIQLTTLCLLTLSGSLPATHAYLMATPPAAAAATSLLALLTAHKTRSPQTPQRLPRS</sequence>
<protein>
    <submittedName>
        <fullName evidence="3">Uncharacterized protein</fullName>
    </submittedName>
</protein>
<evidence type="ECO:0000256" key="1">
    <source>
        <dbReference type="SAM" id="MobiDB-lite"/>
    </source>
</evidence>
<feature type="transmembrane region" description="Helical" evidence="2">
    <location>
        <begin position="71"/>
        <end position="91"/>
    </location>
</feature>
<evidence type="ECO:0000313" key="3">
    <source>
        <dbReference type="EMBL" id="WTP91362.1"/>
    </source>
</evidence>
<keyword evidence="2" id="KW-0812">Transmembrane</keyword>
<evidence type="ECO:0000256" key="2">
    <source>
        <dbReference type="SAM" id="Phobius"/>
    </source>
</evidence>
<reference evidence="3" key="1">
    <citation type="submission" date="2022-10" db="EMBL/GenBank/DDBJ databases">
        <title>The complete genomes of actinobacterial strains from the NBC collection.</title>
        <authorList>
            <person name="Joergensen T.S."/>
            <person name="Alvarez Arevalo M."/>
            <person name="Sterndorff E.B."/>
            <person name="Faurdal D."/>
            <person name="Vuksanovic O."/>
            <person name="Mourched A.-S."/>
            <person name="Charusanti P."/>
            <person name="Shaw S."/>
            <person name="Blin K."/>
            <person name="Weber T."/>
        </authorList>
    </citation>
    <scope>NUCLEOTIDE SEQUENCE</scope>
    <source>
        <strain evidence="3">NBC 00180</strain>
    </source>
</reference>
<proteinExistence type="predicted"/>
<keyword evidence="2" id="KW-0472">Membrane</keyword>
<dbReference type="EMBL" id="CP108140">
    <property type="protein sequence ID" value="WTP91362.1"/>
    <property type="molecule type" value="Genomic_DNA"/>
</dbReference>
<feature type="region of interest" description="Disordered" evidence="1">
    <location>
        <begin position="1"/>
        <end position="25"/>
    </location>
</feature>
<feature type="transmembrane region" description="Helical" evidence="2">
    <location>
        <begin position="42"/>
        <end position="65"/>
    </location>
</feature>
<keyword evidence="2" id="KW-1133">Transmembrane helix</keyword>
<organism evidence="3">
    <name type="scientific">Streptomyces sp. NBC_00180</name>
    <dbReference type="NCBI Taxonomy" id="2903632"/>
    <lineage>
        <taxon>Bacteria</taxon>
        <taxon>Bacillati</taxon>
        <taxon>Actinomycetota</taxon>
        <taxon>Actinomycetes</taxon>
        <taxon>Kitasatosporales</taxon>
        <taxon>Streptomycetaceae</taxon>
        <taxon>Streptomyces</taxon>
    </lineage>
</organism>
<name>A0AAU1I877_9ACTN</name>
<dbReference type="AlphaFoldDB" id="A0AAU1I877"/>